<reference evidence="11" key="1">
    <citation type="submission" date="2017-08" db="EMBL/GenBank/DDBJ databases">
        <title>A dynamic microbial community with high functional redundancy inhabits the cold, oxic subseafloor aquifer.</title>
        <authorList>
            <person name="Tully B.J."/>
            <person name="Wheat C.G."/>
            <person name="Glazer B.T."/>
            <person name="Huber J.A."/>
        </authorList>
    </citation>
    <scope>NUCLEOTIDE SEQUENCE [LARGE SCALE GENOMIC DNA]</scope>
</reference>
<evidence type="ECO:0000256" key="5">
    <source>
        <dbReference type="ARBA" id="ARBA00023002"/>
    </source>
</evidence>
<comment type="cofactor">
    <cofactor evidence="9">
        <name>Fe cation</name>
        <dbReference type="ChEBI" id="CHEBI:24875"/>
    </cofactor>
    <text evidence="9">Binds 2 iron ions per subunit.</text>
</comment>
<dbReference type="SUPFAM" id="SSF47240">
    <property type="entry name" value="Ferritin-like"/>
    <property type="match status" value="1"/>
</dbReference>
<dbReference type="UniPathway" id="UPA00232"/>
<feature type="binding site" evidence="9">
    <location>
        <position position="97"/>
    </location>
    <ligand>
        <name>Fe cation</name>
        <dbReference type="ChEBI" id="CHEBI:24875"/>
        <label>1</label>
    </ligand>
</feature>
<feature type="binding site" evidence="9">
    <location>
        <position position="178"/>
    </location>
    <ligand>
        <name>Fe cation</name>
        <dbReference type="ChEBI" id="CHEBI:24875"/>
        <label>1</label>
    </ligand>
</feature>
<feature type="binding site" evidence="9">
    <location>
        <position position="94"/>
    </location>
    <ligand>
        <name>Fe cation</name>
        <dbReference type="ChEBI" id="CHEBI:24875"/>
        <label>2</label>
    </ligand>
</feature>
<dbReference type="GO" id="GO:0005886">
    <property type="term" value="C:plasma membrane"/>
    <property type="evidence" value="ECO:0007669"/>
    <property type="project" value="UniProtKB-SubCell"/>
</dbReference>
<evidence type="ECO:0000256" key="2">
    <source>
        <dbReference type="ARBA" id="ARBA00022475"/>
    </source>
</evidence>
<proteinExistence type="inferred from homology"/>
<dbReference type="NCBIfam" id="NF033656">
    <property type="entry name" value="DMQ_monoox_COQ7"/>
    <property type="match status" value="1"/>
</dbReference>
<keyword evidence="2 9" id="KW-1003">Cell membrane</keyword>
<keyword evidence="7 9" id="KW-0503">Monooxygenase</keyword>
<dbReference type="Proteomes" id="UP000218327">
    <property type="component" value="Unassembled WGS sequence"/>
</dbReference>
<dbReference type="Gene3D" id="1.20.1260.10">
    <property type="match status" value="1"/>
</dbReference>
<comment type="catalytic activity">
    <reaction evidence="9">
        <text>a 5-methoxy-2-methyl-3-(all-trans-polyprenyl)benzene-1,4-diol + AH2 + O2 = a 3-demethylubiquinol + A + H2O</text>
        <dbReference type="Rhea" id="RHEA:50908"/>
        <dbReference type="Rhea" id="RHEA-COMP:10859"/>
        <dbReference type="Rhea" id="RHEA-COMP:10914"/>
        <dbReference type="ChEBI" id="CHEBI:13193"/>
        <dbReference type="ChEBI" id="CHEBI:15377"/>
        <dbReference type="ChEBI" id="CHEBI:15379"/>
        <dbReference type="ChEBI" id="CHEBI:17499"/>
        <dbReference type="ChEBI" id="CHEBI:84167"/>
        <dbReference type="ChEBI" id="CHEBI:84422"/>
        <dbReference type="EC" id="1.14.99.60"/>
    </reaction>
</comment>
<evidence type="ECO:0000256" key="4">
    <source>
        <dbReference type="ARBA" id="ARBA00022723"/>
    </source>
</evidence>
<comment type="caution">
    <text evidence="10">The sequence shown here is derived from an EMBL/GenBank/DDBJ whole genome shotgun (WGS) entry which is preliminary data.</text>
</comment>
<dbReference type="GO" id="GO:0006744">
    <property type="term" value="P:ubiquinone biosynthetic process"/>
    <property type="evidence" value="ECO:0007669"/>
    <property type="project" value="UniProtKB-UniRule"/>
</dbReference>
<comment type="similarity">
    <text evidence="9">Belongs to the COQ7 family.</text>
</comment>
<dbReference type="GO" id="GO:0046872">
    <property type="term" value="F:metal ion binding"/>
    <property type="evidence" value="ECO:0007669"/>
    <property type="project" value="UniProtKB-KW"/>
</dbReference>
<organism evidence="10 11">
    <name type="scientific">SAR86 cluster bacterium</name>
    <dbReference type="NCBI Taxonomy" id="2030880"/>
    <lineage>
        <taxon>Bacteria</taxon>
        <taxon>Pseudomonadati</taxon>
        <taxon>Pseudomonadota</taxon>
        <taxon>Gammaproteobacteria</taxon>
        <taxon>SAR86 cluster</taxon>
    </lineage>
</organism>
<keyword evidence="3 9" id="KW-0831">Ubiquinone biosynthesis</keyword>
<dbReference type="GO" id="GO:0008682">
    <property type="term" value="F:3-demethoxyubiquinol 3-hydroxylase activity"/>
    <property type="evidence" value="ECO:0007669"/>
    <property type="project" value="UniProtKB-EC"/>
</dbReference>
<evidence type="ECO:0000256" key="7">
    <source>
        <dbReference type="ARBA" id="ARBA00023033"/>
    </source>
</evidence>
<dbReference type="PANTHER" id="PTHR11237">
    <property type="entry name" value="COENZYME Q10 BIOSYNTHESIS PROTEIN 7"/>
    <property type="match status" value="1"/>
</dbReference>
<evidence type="ECO:0000256" key="1">
    <source>
        <dbReference type="ARBA" id="ARBA00004749"/>
    </source>
</evidence>
<dbReference type="InterPro" id="IPR047809">
    <property type="entry name" value="COQ7_proteobact"/>
</dbReference>
<dbReference type="EMBL" id="NVVJ01000034">
    <property type="protein sequence ID" value="PCJ23796.1"/>
    <property type="molecule type" value="Genomic_DNA"/>
</dbReference>
<comment type="subcellular location">
    <subcellularLocation>
        <location evidence="9">Cell membrane</location>
        <topology evidence="9">Peripheral membrane protein</topology>
    </subcellularLocation>
</comment>
<feature type="binding site" evidence="9">
    <location>
        <position position="146"/>
    </location>
    <ligand>
        <name>Fe cation</name>
        <dbReference type="ChEBI" id="CHEBI:24875"/>
        <label>2</label>
    </ligand>
</feature>
<feature type="binding site" evidence="9">
    <location>
        <position position="94"/>
    </location>
    <ligand>
        <name>Fe cation</name>
        <dbReference type="ChEBI" id="CHEBI:24875"/>
        <label>1</label>
    </ligand>
</feature>
<comment type="function">
    <text evidence="9">Catalyzes the hydroxylation of 2-nonaprenyl-3-methyl-6-methoxy-1,4-benzoquinol during ubiquinone biosynthesis.</text>
</comment>
<accession>A0A2A5AY73</accession>
<evidence type="ECO:0000313" key="11">
    <source>
        <dbReference type="Proteomes" id="UP000218327"/>
    </source>
</evidence>
<evidence type="ECO:0000313" key="10">
    <source>
        <dbReference type="EMBL" id="PCJ23796.1"/>
    </source>
</evidence>
<name>A0A2A5AY73_9GAMM</name>
<protein>
    <recommendedName>
        <fullName evidence="9">3-demethoxyubiquinol 3-hydroxylase</fullName>
        <shortName evidence="9">DMQ hydroxylase</shortName>
        <ecNumber evidence="9">1.14.99.60</ecNumber>
    </recommendedName>
    <alternativeName>
        <fullName evidence="9">2-nonaprenyl-3-methyl-6-methoxy-1,4-benzoquinol hydroxylase</fullName>
    </alternativeName>
</protein>
<keyword evidence="6 9" id="KW-0408">Iron</keyword>
<dbReference type="HAMAP" id="MF_01658">
    <property type="entry name" value="COQ7"/>
    <property type="match status" value="1"/>
</dbReference>
<evidence type="ECO:0000256" key="6">
    <source>
        <dbReference type="ARBA" id="ARBA00023004"/>
    </source>
</evidence>
<dbReference type="CDD" id="cd01042">
    <property type="entry name" value="DMQH"/>
    <property type="match status" value="1"/>
</dbReference>
<feature type="binding site" evidence="9">
    <location>
        <position position="64"/>
    </location>
    <ligand>
        <name>Fe cation</name>
        <dbReference type="ChEBI" id="CHEBI:24875"/>
        <label>1</label>
    </ligand>
</feature>
<dbReference type="InterPro" id="IPR011566">
    <property type="entry name" value="Ubq_synth_Coq7"/>
</dbReference>
<dbReference type="PANTHER" id="PTHR11237:SF4">
    <property type="entry name" value="5-DEMETHOXYUBIQUINONE HYDROXYLASE, MITOCHONDRIAL"/>
    <property type="match status" value="1"/>
</dbReference>
<keyword evidence="8 9" id="KW-0472">Membrane</keyword>
<feature type="binding site" evidence="9">
    <location>
        <position position="181"/>
    </location>
    <ligand>
        <name>Fe cation</name>
        <dbReference type="ChEBI" id="CHEBI:24875"/>
        <label>2</label>
    </ligand>
</feature>
<keyword evidence="5 9" id="KW-0560">Oxidoreductase</keyword>
<dbReference type="InterPro" id="IPR012347">
    <property type="entry name" value="Ferritin-like"/>
</dbReference>
<dbReference type="EC" id="1.14.99.60" evidence="9"/>
<gene>
    <name evidence="9" type="primary">coq7</name>
    <name evidence="10" type="ORF">COA96_11075</name>
</gene>
<evidence type="ECO:0000256" key="8">
    <source>
        <dbReference type="ARBA" id="ARBA00023136"/>
    </source>
</evidence>
<evidence type="ECO:0000256" key="9">
    <source>
        <dbReference type="HAMAP-Rule" id="MF_01658"/>
    </source>
</evidence>
<feature type="binding site" evidence="9">
    <location>
        <position position="178"/>
    </location>
    <ligand>
        <name>Fe cation</name>
        <dbReference type="ChEBI" id="CHEBI:24875"/>
        <label>2</label>
    </ligand>
</feature>
<dbReference type="InterPro" id="IPR009078">
    <property type="entry name" value="Ferritin-like_SF"/>
</dbReference>
<evidence type="ECO:0000256" key="3">
    <source>
        <dbReference type="ARBA" id="ARBA00022688"/>
    </source>
</evidence>
<sequence length="215" mass="23784">MTEKSHISFLDQCLIQFDQALRTCVPGTSQARRLSPAGDIEDTELSESERIHAAGLMRINHTGEVCAQALYQGQATTAKLNDVRQSMEQAAAEEIDHLAWCEERLQQLDSQPSLLNPIWYALSFGMGAAAGIAGDKWSLGFVAETEEQVCDHLKEHLDKLPEQDTKSKAILEQMIIDEKQHGDTAREAGGANLPAPLKQAMTTMSDIMKKTTYRI</sequence>
<keyword evidence="4 9" id="KW-0479">Metal-binding</keyword>
<dbReference type="AlphaFoldDB" id="A0A2A5AY73"/>
<keyword evidence="10" id="KW-0830">Ubiquinone</keyword>
<dbReference type="Pfam" id="PF03232">
    <property type="entry name" value="COQ7"/>
    <property type="match status" value="1"/>
</dbReference>
<comment type="pathway">
    <text evidence="1 9">Cofactor biosynthesis; ubiquinone biosynthesis.</text>
</comment>